<evidence type="ECO:0000256" key="1">
    <source>
        <dbReference type="SAM" id="Phobius"/>
    </source>
</evidence>
<accession>A0A3B1BJ21</accession>
<dbReference type="Pfam" id="PF07963">
    <property type="entry name" value="N_methyl"/>
    <property type="match status" value="1"/>
</dbReference>
<evidence type="ECO:0000313" key="2">
    <source>
        <dbReference type="EMBL" id="VAX16102.1"/>
    </source>
</evidence>
<organism evidence="2">
    <name type="scientific">hydrothermal vent metagenome</name>
    <dbReference type="NCBI Taxonomy" id="652676"/>
    <lineage>
        <taxon>unclassified sequences</taxon>
        <taxon>metagenomes</taxon>
        <taxon>ecological metagenomes</taxon>
    </lineage>
</organism>
<dbReference type="SUPFAM" id="SSF54523">
    <property type="entry name" value="Pili subunits"/>
    <property type="match status" value="1"/>
</dbReference>
<dbReference type="NCBIfam" id="TIGR02532">
    <property type="entry name" value="IV_pilin_GFxxxE"/>
    <property type="match status" value="1"/>
</dbReference>
<dbReference type="InterPro" id="IPR045584">
    <property type="entry name" value="Pilin-like"/>
</dbReference>
<proteinExistence type="predicted"/>
<keyword evidence="1" id="KW-0812">Transmembrane</keyword>
<sequence>MAPPSGINNRISGFTLIELVAVIVILGILGVGSSRLFSSSVDTFIASRNQEKLSLEMWIALERISRELRHATSLLTPLAGQTASTLRFRRNICFACVDSSRDITFSHTPADGKLWRLSEGAGRRELADNISSFTVTVGLGSDEKKTVKISITRNAKTSGGEVSSMTMESVIHPQAMRNSTWMEIIR</sequence>
<dbReference type="AlphaFoldDB" id="A0A3B1BJ21"/>
<feature type="transmembrane region" description="Helical" evidence="1">
    <location>
        <begin position="12"/>
        <end position="31"/>
    </location>
</feature>
<dbReference type="InterPro" id="IPR012902">
    <property type="entry name" value="N_methyl_site"/>
</dbReference>
<protein>
    <recommendedName>
        <fullName evidence="3">Prepilin-type N-terminal cleavage/methylation domain-containing protein</fullName>
    </recommendedName>
</protein>
<gene>
    <name evidence="2" type="ORF">MNBD_NITROSPINAE02-85</name>
</gene>
<keyword evidence="1" id="KW-1133">Transmembrane helix</keyword>
<reference evidence="2" key="1">
    <citation type="submission" date="2018-06" db="EMBL/GenBank/DDBJ databases">
        <authorList>
            <person name="Zhirakovskaya E."/>
        </authorList>
    </citation>
    <scope>NUCLEOTIDE SEQUENCE</scope>
</reference>
<evidence type="ECO:0008006" key="3">
    <source>
        <dbReference type="Google" id="ProtNLM"/>
    </source>
</evidence>
<keyword evidence="1" id="KW-0472">Membrane</keyword>
<name>A0A3B1BJ21_9ZZZZ</name>
<dbReference type="EMBL" id="UOGE01000003">
    <property type="protein sequence ID" value="VAX16102.1"/>
    <property type="molecule type" value="Genomic_DNA"/>
</dbReference>